<evidence type="ECO:0000313" key="4">
    <source>
        <dbReference type="Proteomes" id="UP001589894"/>
    </source>
</evidence>
<gene>
    <name evidence="3" type="ORF">ACFFHU_11700</name>
</gene>
<protein>
    <submittedName>
        <fullName evidence="3">SRPBCC family protein</fullName>
    </submittedName>
</protein>
<dbReference type="InterPro" id="IPR023393">
    <property type="entry name" value="START-like_dom_sf"/>
</dbReference>
<dbReference type="EMBL" id="JBHLUE010000008">
    <property type="protein sequence ID" value="MFC0564795.1"/>
    <property type="molecule type" value="Genomic_DNA"/>
</dbReference>
<accession>A0ABV6NVK7</accession>
<sequence>MTEAAFVYETEIATTPQRLWTALTNGTLTRAYWFDRRISSDWLVGSAVTFYDGDSDRITDTGVVLESDPPRRLVYSFRYEEGPVVDLDRPYTRVTFEIEALDGGKVRLRLVHDQLASPDDVAGWEAGWTPILANLKAFLQGDKLPATAPPTPATA</sequence>
<keyword evidence="4" id="KW-1185">Reference proteome</keyword>
<reference evidence="3 4" key="1">
    <citation type="submission" date="2024-09" db="EMBL/GenBank/DDBJ databases">
        <authorList>
            <person name="Sun Q."/>
            <person name="Mori K."/>
        </authorList>
    </citation>
    <scope>NUCLEOTIDE SEQUENCE [LARGE SCALE GENOMIC DNA]</scope>
    <source>
        <strain evidence="3 4">TBRC 2205</strain>
    </source>
</reference>
<evidence type="ECO:0000259" key="2">
    <source>
        <dbReference type="Pfam" id="PF08327"/>
    </source>
</evidence>
<organism evidence="3 4">
    <name type="scientific">Plantactinospora siamensis</name>
    <dbReference type="NCBI Taxonomy" id="555372"/>
    <lineage>
        <taxon>Bacteria</taxon>
        <taxon>Bacillati</taxon>
        <taxon>Actinomycetota</taxon>
        <taxon>Actinomycetes</taxon>
        <taxon>Micromonosporales</taxon>
        <taxon>Micromonosporaceae</taxon>
        <taxon>Plantactinospora</taxon>
    </lineage>
</organism>
<dbReference type="InterPro" id="IPR013538">
    <property type="entry name" value="ASHA1/2-like_C"/>
</dbReference>
<dbReference type="CDD" id="cd08893">
    <property type="entry name" value="SRPBCC_CalC_Aha1-like_GntR-HTH"/>
    <property type="match status" value="1"/>
</dbReference>
<dbReference type="Pfam" id="PF08327">
    <property type="entry name" value="AHSA1"/>
    <property type="match status" value="1"/>
</dbReference>
<evidence type="ECO:0000313" key="3">
    <source>
        <dbReference type="EMBL" id="MFC0564795.1"/>
    </source>
</evidence>
<evidence type="ECO:0000256" key="1">
    <source>
        <dbReference type="ARBA" id="ARBA00006817"/>
    </source>
</evidence>
<feature type="domain" description="Activator of Hsp90 ATPase homologue 1/2-like C-terminal" evidence="2">
    <location>
        <begin position="14"/>
        <end position="139"/>
    </location>
</feature>
<proteinExistence type="inferred from homology"/>
<comment type="similarity">
    <text evidence="1">Belongs to the AHA1 family.</text>
</comment>
<name>A0ABV6NVK7_9ACTN</name>
<dbReference type="SUPFAM" id="SSF55961">
    <property type="entry name" value="Bet v1-like"/>
    <property type="match status" value="1"/>
</dbReference>
<dbReference type="Gene3D" id="3.30.530.20">
    <property type="match status" value="1"/>
</dbReference>
<comment type="caution">
    <text evidence="3">The sequence shown here is derived from an EMBL/GenBank/DDBJ whole genome shotgun (WGS) entry which is preliminary data.</text>
</comment>
<dbReference type="RefSeq" id="WP_377338078.1">
    <property type="nucleotide sequence ID" value="NZ_JBHLUE010000008.1"/>
</dbReference>
<dbReference type="Proteomes" id="UP001589894">
    <property type="component" value="Unassembled WGS sequence"/>
</dbReference>